<name>A0A653DRT2_CALMS</name>
<proteinExistence type="predicted"/>
<keyword evidence="2" id="KW-1185">Reference proteome</keyword>
<reference evidence="1 2" key="1">
    <citation type="submission" date="2019-01" db="EMBL/GenBank/DDBJ databases">
        <authorList>
            <person name="Sayadi A."/>
        </authorList>
    </citation>
    <scope>NUCLEOTIDE SEQUENCE [LARGE SCALE GENOMIC DNA]</scope>
</reference>
<dbReference type="Proteomes" id="UP000410492">
    <property type="component" value="Unassembled WGS sequence"/>
</dbReference>
<gene>
    <name evidence="1" type="ORF">CALMAC_LOCUS19759</name>
</gene>
<evidence type="ECO:0000313" key="2">
    <source>
        <dbReference type="Proteomes" id="UP000410492"/>
    </source>
</evidence>
<organism evidence="1 2">
    <name type="scientific">Callosobruchus maculatus</name>
    <name type="common">Southern cowpea weevil</name>
    <name type="synonym">Pulse bruchid</name>
    <dbReference type="NCBI Taxonomy" id="64391"/>
    <lineage>
        <taxon>Eukaryota</taxon>
        <taxon>Metazoa</taxon>
        <taxon>Ecdysozoa</taxon>
        <taxon>Arthropoda</taxon>
        <taxon>Hexapoda</taxon>
        <taxon>Insecta</taxon>
        <taxon>Pterygota</taxon>
        <taxon>Neoptera</taxon>
        <taxon>Endopterygota</taxon>
        <taxon>Coleoptera</taxon>
        <taxon>Polyphaga</taxon>
        <taxon>Cucujiformia</taxon>
        <taxon>Chrysomeloidea</taxon>
        <taxon>Chrysomelidae</taxon>
        <taxon>Bruchinae</taxon>
        <taxon>Bruchini</taxon>
        <taxon>Callosobruchus</taxon>
    </lineage>
</organism>
<accession>A0A653DRT2</accession>
<dbReference type="EMBL" id="CAACVG010014071">
    <property type="protein sequence ID" value="VEN62732.1"/>
    <property type="molecule type" value="Genomic_DNA"/>
</dbReference>
<evidence type="ECO:0000313" key="1">
    <source>
        <dbReference type="EMBL" id="VEN62732.1"/>
    </source>
</evidence>
<dbReference type="AlphaFoldDB" id="A0A653DRT2"/>
<protein>
    <submittedName>
        <fullName evidence="1">Uncharacterized protein</fullName>
    </submittedName>
</protein>
<sequence>MIPYNVFGGEYNLSDWLTQRKVGSRIRTSLVLGNGNSARFEIHSWFILRAV</sequence>
<dbReference type="OrthoDB" id="430219at2759"/>